<gene>
    <name evidence="2" type="ORF">I8D64_05930</name>
</gene>
<keyword evidence="3" id="KW-1185">Reference proteome</keyword>
<proteinExistence type="predicted"/>
<organism evidence="2 3">
    <name type="scientific">Brachybacterium halotolerans</name>
    <dbReference type="NCBI Taxonomy" id="2795215"/>
    <lineage>
        <taxon>Bacteria</taxon>
        <taxon>Bacillati</taxon>
        <taxon>Actinomycetota</taxon>
        <taxon>Actinomycetes</taxon>
        <taxon>Micrococcales</taxon>
        <taxon>Dermabacteraceae</taxon>
        <taxon>Brachybacterium</taxon>
    </lineage>
</organism>
<dbReference type="SUPFAM" id="SSF52833">
    <property type="entry name" value="Thioredoxin-like"/>
    <property type="match status" value="1"/>
</dbReference>
<dbReference type="InterPro" id="IPR036249">
    <property type="entry name" value="Thioredoxin-like_sf"/>
</dbReference>
<dbReference type="Pfam" id="PF06999">
    <property type="entry name" value="Suc_Fer-like"/>
    <property type="match status" value="1"/>
</dbReference>
<dbReference type="CDD" id="cd03062">
    <property type="entry name" value="TRX_Fd_Sucrase"/>
    <property type="match status" value="1"/>
</dbReference>
<dbReference type="Proteomes" id="UP000612352">
    <property type="component" value="Unassembled WGS sequence"/>
</dbReference>
<name>A0ABS1BAF3_9MICO</name>
<dbReference type="Gene3D" id="3.40.30.10">
    <property type="entry name" value="Glutaredoxin"/>
    <property type="match status" value="1"/>
</dbReference>
<dbReference type="EMBL" id="JAEDAJ010000002">
    <property type="protein sequence ID" value="MBK0330940.1"/>
    <property type="molecule type" value="Genomic_DNA"/>
</dbReference>
<reference evidence="2 3" key="1">
    <citation type="submission" date="2020-12" db="EMBL/GenBank/DDBJ databases">
        <title>Brachybacterium sp. MASK1Z-5, whole genome shotgun sequence.</title>
        <authorList>
            <person name="Tuo L."/>
        </authorList>
    </citation>
    <scope>NUCLEOTIDE SEQUENCE [LARGE SCALE GENOMIC DNA]</scope>
    <source>
        <strain evidence="2 3">MASK1Z-5</strain>
    </source>
</reference>
<evidence type="ECO:0000256" key="1">
    <source>
        <dbReference type="SAM" id="MobiDB-lite"/>
    </source>
</evidence>
<accession>A0ABS1BAF3</accession>
<dbReference type="PANTHER" id="PTHR31902">
    <property type="entry name" value="ACTIN PATCHES DISTAL PROTEIN 1"/>
    <property type="match status" value="1"/>
</dbReference>
<protein>
    <submittedName>
        <fullName evidence="2">Sucrase ferredoxin</fullName>
    </submittedName>
</protein>
<comment type="caution">
    <text evidence="2">The sequence shown here is derived from an EMBL/GenBank/DDBJ whole genome shotgun (WGS) entry which is preliminary data.</text>
</comment>
<sequence>MTAQVPTNVPPTSPDGDAGSWAPCSDRSRDRRDSLVGTAGFGAKWLLVEIDGSWGEHAFLQSRINTDIGRAIVRRAEAAGLRPVAIRRFGRRADERRASSGHRWAIADARQGRISMRWGSVDDPAELLEIPLDGSTGHPTTEPAYLVCTHARHDRCCAVRGRPVAQALAHADPENTWECSHLGGDRFATTMIVLPHGLCYGRVPAERAHEILTATREGRIVRDLFRGRSSLPNVIQAAQAFARQELDEDHIDTLPPLPDAIHQTGSQWTVALAHAHQTVRVRLNEDWSQPLLSTCAARIAAPVRTYEPVSLHFTSPPGQ</sequence>
<evidence type="ECO:0000313" key="2">
    <source>
        <dbReference type="EMBL" id="MBK0330940.1"/>
    </source>
</evidence>
<feature type="region of interest" description="Disordered" evidence="1">
    <location>
        <begin position="1"/>
        <end position="32"/>
    </location>
</feature>
<evidence type="ECO:0000313" key="3">
    <source>
        <dbReference type="Proteomes" id="UP000612352"/>
    </source>
</evidence>
<dbReference type="InterPro" id="IPR009737">
    <property type="entry name" value="Aim32/Apd1-like"/>
</dbReference>
<dbReference type="PANTHER" id="PTHR31902:SF22">
    <property type="entry name" value="SLL1203 PROTEIN"/>
    <property type="match status" value="1"/>
</dbReference>